<dbReference type="eggNOG" id="ENOG502SSYC">
    <property type="taxonomic scope" value="Eukaryota"/>
</dbReference>
<reference evidence="2 3" key="1">
    <citation type="journal article" date="2013" name="Genome Biol.">
        <title>The genome sequence of the most widely cultivated cacao type and its use to identify candidate genes regulating pod color.</title>
        <authorList>
            <person name="Motamayor J.C."/>
            <person name="Mockaitis K."/>
            <person name="Schmutz J."/>
            <person name="Haiminen N."/>
            <person name="Iii D.L."/>
            <person name="Cornejo O."/>
            <person name="Findley S.D."/>
            <person name="Zheng P."/>
            <person name="Utro F."/>
            <person name="Royaert S."/>
            <person name="Saski C."/>
            <person name="Jenkins J."/>
            <person name="Podicheti R."/>
            <person name="Zhao M."/>
            <person name="Scheffler B.E."/>
            <person name="Stack J.C."/>
            <person name="Feltus F.A."/>
            <person name="Mustiga G.M."/>
            <person name="Amores F."/>
            <person name="Phillips W."/>
            <person name="Marelli J.P."/>
            <person name="May G.D."/>
            <person name="Shapiro H."/>
            <person name="Ma J."/>
            <person name="Bustamante C.D."/>
            <person name="Schnell R.J."/>
            <person name="Main D."/>
            <person name="Gilbert D."/>
            <person name="Parida L."/>
            <person name="Kuhn D.N."/>
        </authorList>
    </citation>
    <scope>NUCLEOTIDE SEQUENCE [LARGE SCALE GENOMIC DNA]</scope>
    <source>
        <strain evidence="3">cv. Matina 1-6</strain>
    </source>
</reference>
<sequence length="314" mass="36285">MAKEATTEEERQSYSLPPCISQPYPWLVISHGKYNQRQTFFSVSQHRYYTKIIPEMRNKLICGSSFGWLVLVDRVSPNCFLLNLSSMETIQLPPLNFKLAIGILTAPPSDPNCRILLIDGNHDFIFCSPGDSEFSKQKVEDFLYSMTTLGGKIYCLTLPEYSLLTMEFEGSSLRFTKLNTIRNESNIFHIEDNRSYLIEFFGEMLLVCKYLSLKSFEWTHDIGVFKFDFCGREWVEVKSIGDNAIFLTDDFYGTCYPVVDSITRNSIYYTYSEDKNLYVYDLEDQSITTHLPCPIVSRPCSLHYWCMLSTANTS</sequence>
<gene>
    <name evidence="2" type="ORF">TCM_025447</name>
</gene>
<keyword evidence="3" id="KW-1185">Reference proteome</keyword>
<dbReference type="Pfam" id="PF03478">
    <property type="entry name" value="Beta-prop_KIB1-4"/>
    <property type="match status" value="1"/>
</dbReference>
<evidence type="ECO:0000313" key="2">
    <source>
        <dbReference type="EMBL" id="EOY10059.1"/>
    </source>
</evidence>
<dbReference type="InParanoid" id="A0A061F6B4"/>
<accession>A0A061F6B4</accession>
<dbReference type="STRING" id="3641.A0A061F6B4"/>
<dbReference type="PANTHER" id="PTHR40891">
    <property type="entry name" value="DUF295 DOMAIN-CONTAINING PROTEIN"/>
    <property type="match status" value="1"/>
</dbReference>
<organism evidence="2 3">
    <name type="scientific">Theobroma cacao</name>
    <name type="common">Cacao</name>
    <name type="synonym">Cocoa</name>
    <dbReference type="NCBI Taxonomy" id="3641"/>
    <lineage>
        <taxon>Eukaryota</taxon>
        <taxon>Viridiplantae</taxon>
        <taxon>Streptophyta</taxon>
        <taxon>Embryophyta</taxon>
        <taxon>Tracheophyta</taxon>
        <taxon>Spermatophyta</taxon>
        <taxon>Magnoliopsida</taxon>
        <taxon>eudicotyledons</taxon>
        <taxon>Gunneridae</taxon>
        <taxon>Pentapetalae</taxon>
        <taxon>rosids</taxon>
        <taxon>malvids</taxon>
        <taxon>Malvales</taxon>
        <taxon>Malvaceae</taxon>
        <taxon>Byttnerioideae</taxon>
        <taxon>Theobroma</taxon>
    </lineage>
</organism>
<dbReference type="OMA" id="RHEYQPE"/>
<evidence type="ECO:0000259" key="1">
    <source>
        <dbReference type="Pfam" id="PF03478"/>
    </source>
</evidence>
<dbReference type="AlphaFoldDB" id="A0A061F6B4"/>
<feature type="domain" description="KIB1-4 beta-propeller" evidence="1">
    <location>
        <begin position="40"/>
        <end position="281"/>
    </location>
</feature>
<name>A0A061F6B4_THECC</name>
<evidence type="ECO:0000313" key="3">
    <source>
        <dbReference type="Proteomes" id="UP000026915"/>
    </source>
</evidence>
<dbReference type="HOGENOM" id="CLU_065268_0_0_1"/>
<dbReference type="PANTHER" id="PTHR40891:SF1">
    <property type="entry name" value="DUF295 DOMAIN-CONTAINING PROTEIN"/>
    <property type="match status" value="1"/>
</dbReference>
<dbReference type="EMBL" id="CM001883">
    <property type="protein sequence ID" value="EOY10059.1"/>
    <property type="molecule type" value="Genomic_DNA"/>
</dbReference>
<dbReference type="Gramene" id="EOY10059">
    <property type="protein sequence ID" value="EOY10059"/>
    <property type="gene ID" value="TCM_025447"/>
</dbReference>
<dbReference type="InterPro" id="IPR005174">
    <property type="entry name" value="KIB1-4_b-propeller"/>
</dbReference>
<dbReference type="Proteomes" id="UP000026915">
    <property type="component" value="Chromosome 5"/>
</dbReference>
<protein>
    <recommendedName>
        <fullName evidence="1">KIB1-4 beta-propeller domain-containing protein</fullName>
    </recommendedName>
</protein>
<proteinExistence type="predicted"/>